<keyword evidence="2" id="KW-1185">Reference proteome</keyword>
<protein>
    <submittedName>
        <fullName evidence="1">Uncharacterized protein</fullName>
    </submittedName>
</protein>
<organism evidence="1 2">
    <name type="scientific">Riccia sorocarpa</name>
    <dbReference type="NCBI Taxonomy" id="122646"/>
    <lineage>
        <taxon>Eukaryota</taxon>
        <taxon>Viridiplantae</taxon>
        <taxon>Streptophyta</taxon>
        <taxon>Embryophyta</taxon>
        <taxon>Marchantiophyta</taxon>
        <taxon>Marchantiopsida</taxon>
        <taxon>Marchantiidae</taxon>
        <taxon>Marchantiales</taxon>
        <taxon>Ricciaceae</taxon>
        <taxon>Riccia</taxon>
    </lineage>
</organism>
<evidence type="ECO:0000313" key="1">
    <source>
        <dbReference type="EMBL" id="KAL3692432.1"/>
    </source>
</evidence>
<name>A0ABD3HLM2_9MARC</name>
<evidence type="ECO:0000313" key="2">
    <source>
        <dbReference type="Proteomes" id="UP001633002"/>
    </source>
</evidence>
<gene>
    <name evidence="1" type="ORF">R1sor_006083</name>
</gene>
<sequence length="148" mass="16199">MEMHRAGSRRLVERERIWARIDQASREMHRGKADQVSTCSVGIGELHRSEVDRVDTCSFIRERSSAASLNQSEFLKTGEGIAGQLWGEVPFDVLGSDVGGRAGIDGIMIITVENLMAAIGTKPHWSGYFREDGAAVSGVFQGVLRGNH</sequence>
<dbReference type="Proteomes" id="UP001633002">
    <property type="component" value="Unassembled WGS sequence"/>
</dbReference>
<comment type="caution">
    <text evidence="1">The sequence shown here is derived from an EMBL/GenBank/DDBJ whole genome shotgun (WGS) entry which is preliminary data.</text>
</comment>
<dbReference type="EMBL" id="JBJQOH010000003">
    <property type="protein sequence ID" value="KAL3692432.1"/>
    <property type="molecule type" value="Genomic_DNA"/>
</dbReference>
<dbReference type="AlphaFoldDB" id="A0ABD3HLM2"/>
<accession>A0ABD3HLM2</accession>
<proteinExistence type="predicted"/>
<reference evidence="1 2" key="1">
    <citation type="submission" date="2024-09" db="EMBL/GenBank/DDBJ databases">
        <title>Chromosome-scale assembly of Riccia sorocarpa.</title>
        <authorList>
            <person name="Paukszto L."/>
        </authorList>
    </citation>
    <scope>NUCLEOTIDE SEQUENCE [LARGE SCALE GENOMIC DNA]</scope>
    <source>
        <strain evidence="1">LP-2024</strain>
        <tissue evidence="1">Aerial parts of the thallus</tissue>
    </source>
</reference>